<proteinExistence type="predicted"/>
<dbReference type="PANTHER" id="PTHR36839">
    <property type="entry name" value="METALLO-BETA-LACTAMASE FAMILY PROTEIN (AFU_ORTHOLOGUE AFUA_5G12770)"/>
    <property type="match status" value="1"/>
</dbReference>
<keyword evidence="3" id="KW-1185">Reference proteome</keyword>
<dbReference type="OrthoDB" id="2373347at2"/>
<dbReference type="SUPFAM" id="SSF57802">
    <property type="entry name" value="Rubredoxin-like"/>
    <property type="match status" value="1"/>
</dbReference>
<organism evidence="2 3">
    <name type="scientific">Chitinophaga eiseniae</name>
    <dbReference type="NCBI Taxonomy" id="634771"/>
    <lineage>
        <taxon>Bacteria</taxon>
        <taxon>Pseudomonadati</taxon>
        <taxon>Bacteroidota</taxon>
        <taxon>Chitinophagia</taxon>
        <taxon>Chitinophagales</taxon>
        <taxon>Chitinophagaceae</taxon>
        <taxon>Chitinophaga</taxon>
    </lineage>
</organism>
<dbReference type="Proteomes" id="UP000190367">
    <property type="component" value="Unassembled WGS sequence"/>
</dbReference>
<accession>A0A1T4REB5</accession>
<dbReference type="SUPFAM" id="SSF56281">
    <property type="entry name" value="Metallo-hydrolase/oxidoreductase"/>
    <property type="match status" value="1"/>
</dbReference>
<dbReference type="EMBL" id="FUWZ01000002">
    <property type="protein sequence ID" value="SKA14088.1"/>
    <property type="molecule type" value="Genomic_DNA"/>
</dbReference>
<dbReference type="AlphaFoldDB" id="A0A1T4REB5"/>
<dbReference type="InterPro" id="IPR036866">
    <property type="entry name" value="RibonucZ/Hydroxyglut_hydro"/>
</dbReference>
<name>A0A1T4REB5_9BACT</name>
<feature type="domain" description="Metallo-beta-lactamase" evidence="1">
    <location>
        <begin position="73"/>
        <end position="240"/>
    </location>
</feature>
<protein>
    <recommendedName>
        <fullName evidence="1">Metallo-beta-lactamase domain-containing protein</fullName>
    </recommendedName>
</protein>
<dbReference type="STRING" id="634771.SAMN04488128_1021053"/>
<evidence type="ECO:0000259" key="1">
    <source>
        <dbReference type="SMART" id="SM00849"/>
    </source>
</evidence>
<sequence length="264" mass="29452">MKHYICVTCGIQYDAAAEAPTHCPVCEDERQYVNPSGQSWTTFDQIQKKHKNVIELVAPNLYAIYSTPDFAIGQRAHLLITPHGNILWDCIANLDASTIDIIQRLGGIRAIALSHPHYFSTIVEWSHAFGHAPVYVHKLDASWLGRHDDVIKLWDSQTLDLWDGIKLVLCGGHFPGANVLYSPAGKGMLLVGDVIQVSSDRKTMSFMYSYPNNIPLSAAEVKVIDDAVKPYAYDAMYGAFGKYVHTGAKAAMDFSVKRYIQHIR</sequence>
<dbReference type="SMART" id="SM00849">
    <property type="entry name" value="Lactamase_B"/>
    <property type="match status" value="1"/>
</dbReference>
<dbReference type="InterPro" id="IPR001279">
    <property type="entry name" value="Metallo-B-lactamas"/>
</dbReference>
<reference evidence="3" key="1">
    <citation type="submission" date="2017-02" db="EMBL/GenBank/DDBJ databases">
        <authorList>
            <person name="Varghese N."/>
            <person name="Submissions S."/>
        </authorList>
    </citation>
    <scope>NUCLEOTIDE SEQUENCE [LARGE SCALE GENOMIC DNA]</scope>
    <source>
        <strain evidence="3">DSM 22224</strain>
    </source>
</reference>
<dbReference type="Gene3D" id="3.60.15.10">
    <property type="entry name" value="Ribonuclease Z/Hydroxyacylglutathione hydrolase-like"/>
    <property type="match status" value="1"/>
</dbReference>
<evidence type="ECO:0000313" key="2">
    <source>
        <dbReference type="EMBL" id="SKA14088.1"/>
    </source>
</evidence>
<dbReference type="PANTHER" id="PTHR36839:SF1">
    <property type="entry name" value="METALLO-BETA-LACTAMASE FAMILY PROTEIN (AFU_ORTHOLOGUE AFUA_5G12770)"/>
    <property type="match status" value="1"/>
</dbReference>
<evidence type="ECO:0000313" key="3">
    <source>
        <dbReference type="Proteomes" id="UP000190367"/>
    </source>
</evidence>
<gene>
    <name evidence="2" type="ORF">SAMN04488128_1021053</name>
</gene>